<dbReference type="EMBL" id="MKKK01000045">
    <property type="protein sequence ID" value="OEY93733.1"/>
    <property type="molecule type" value="Genomic_DNA"/>
</dbReference>
<comment type="caution">
    <text evidence="1">The sequence shown here is derived from an EMBL/GenBank/DDBJ whole genome shotgun (WGS) entry which is preliminary data.</text>
</comment>
<evidence type="ECO:0000313" key="1">
    <source>
        <dbReference type="EMBL" id="OEY93733.1"/>
    </source>
</evidence>
<accession>A0A1E7R396</accession>
<dbReference type="RefSeq" id="WP_070070543.1">
    <property type="nucleotide sequence ID" value="NZ_MKKK01000045.1"/>
</dbReference>
<dbReference type="AlphaFoldDB" id="A0A1E7R396"/>
<sequence>MKNNGQLSYHYYQQLRHKTSLSEENVSSSASIYAPITSVNDHAIILSNGLQQLKIDKMSFNDHGQTKIIIEGQTLIKQN</sequence>
<name>A0A1E7R396_9GAMM</name>
<proteinExistence type="predicted"/>
<reference evidence="1 2" key="1">
    <citation type="submission" date="2016-09" db="EMBL/GenBank/DDBJ databases">
        <authorList>
            <person name="Capua I."/>
            <person name="De Benedictis P."/>
            <person name="Joannis T."/>
            <person name="Lombin L.H."/>
            <person name="Cattoli G."/>
        </authorList>
    </citation>
    <scope>NUCLEOTIDE SEQUENCE [LARGE SCALE GENOMIC DNA]</scope>
    <source>
        <strain evidence="1 2">ANC 4671</strain>
    </source>
</reference>
<dbReference type="Proteomes" id="UP000185895">
    <property type="component" value="Unassembled WGS sequence"/>
</dbReference>
<gene>
    <name evidence="1" type="ORF">BJI46_04635</name>
</gene>
<evidence type="ECO:0000313" key="2">
    <source>
        <dbReference type="Proteomes" id="UP000185895"/>
    </source>
</evidence>
<protein>
    <submittedName>
        <fullName evidence="1">Uncharacterized protein</fullName>
    </submittedName>
</protein>
<organism evidence="1 2">
    <name type="scientific">Acinetobacter qingfengensis</name>
    <dbReference type="NCBI Taxonomy" id="1262585"/>
    <lineage>
        <taxon>Bacteria</taxon>
        <taxon>Pseudomonadati</taxon>
        <taxon>Pseudomonadota</taxon>
        <taxon>Gammaproteobacteria</taxon>
        <taxon>Moraxellales</taxon>
        <taxon>Moraxellaceae</taxon>
        <taxon>Acinetobacter</taxon>
    </lineage>
</organism>
<keyword evidence="2" id="KW-1185">Reference proteome</keyword>